<keyword evidence="3" id="KW-1185">Reference proteome</keyword>
<evidence type="ECO:0000313" key="2">
    <source>
        <dbReference type="EMBL" id="KAA9135508.1"/>
    </source>
</evidence>
<dbReference type="Proteomes" id="UP000326838">
    <property type="component" value="Unassembled WGS sequence"/>
</dbReference>
<dbReference type="InterPro" id="IPR045063">
    <property type="entry name" value="Dynamin_N"/>
</dbReference>
<comment type="caution">
    <text evidence="2">The sequence shown here is derived from an EMBL/GenBank/DDBJ whole genome shotgun (WGS) entry which is preliminary data.</text>
</comment>
<dbReference type="InterPro" id="IPR027417">
    <property type="entry name" value="P-loop_NTPase"/>
</dbReference>
<dbReference type="Gene3D" id="3.40.50.300">
    <property type="entry name" value="P-loop containing nucleotide triphosphate hydrolases"/>
    <property type="match status" value="1"/>
</dbReference>
<dbReference type="RefSeq" id="WP_150892047.1">
    <property type="nucleotide sequence ID" value="NZ_VYUY01000005.1"/>
</dbReference>
<gene>
    <name evidence="2" type="ORF">F6B40_03050</name>
</gene>
<evidence type="ECO:0000259" key="1">
    <source>
        <dbReference type="Pfam" id="PF00350"/>
    </source>
</evidence>
<dbReference type="SUPFAM" id="SSF52540">
    <property type="entry name" value="P-loop containing nucleoside triphosphate hydrolases"/>
    <property type="match status" value="1"/>
</dbReference>
<dbReference type="AlphaFoldDB" id="A0A5N0TMK3"/>
<dbReference type="EMBL" id="VYUY01000005">
    <property type="protein sequence ID" value="KAA9135508.1"/>
    <property type="molecule type" value="Genomic_DNA"/>
</dbReference>
<sequence length="483" mass="52581">MTVTAELLADVRAVYTDDPIAGRILDEIDTRLREPVRIAVAGMVKAGKSTLLNALIGEEIAPTDAGECTRTVIWYRFAHTARITAFLRDGSTRRLPVIRREGRIEFDLGTLSAEDIEHIEVGWPAEGLRSHVLIDTPGIGSLSAGTSAVSRRFLTSADTPSEADAVIYLLRHLHAVDLAFLEALRGAEPGVAPTVNAIAVLSRSDEIGSGRIDALLSAARVVERYRREGVLKGLALAVVPVAGLLAEAARTLREDEFAVFRALARLDRAERERLLISADRFVQPRPAPVPPVAQRRALLERFGVFGVRLGATLVLAGASTSSDLASRMVAQSGLRELERLIADQFRSRAAALKSRWVLQALESLLRDRPRPGVGRIRHGIERAAANAHDLRELNLLARLRTRDSPLAADEWQEAVRIIGGEGVTRARRLDMSESASESEVRARVGEIVGKWRTYSESPLVPRDAAAVYQLVVRSAEGVLTSAS</sequence>
<evidence type="ECO:0000313" key="3">
    <source>
        <dbReference type="Proteomes" id="UP000326838"/>
    </source>
</evidence>
<reference evidence="3" key="1">
    <citation type="submission" date="2019-09" db="EMBL/GenBank/DDBJ databases">
        <title>Mumia zhuanghuii sp. nov. isolated from the intestinal contents of plateau pika (Ochotona curzoniae) in the Qinghai-Tibet plateau of China.</title>
        <authorList>
            <person name="Tian Z."/>
        </authorList>
    </citation>
    <scope>NUCLEOTIDE SEQUENCE [LARGE SCALE GENOMIC DNA]</scope>
    <source>
        <strain evidence="3">L-033</strain>
    </source>
</reference>
<dbReference type="Pfam" id="PF00350">
    <property type="entry name" value="Dynamin_N"/>
    <property type="match status" value="1"/>
</dbReference>
<name>A0A5N0TMK3_9MICO</name>
<protein>
    <submittedName>
        <fullName evidence="2">GTP-binding protein</fullName>
    </submittedName>
</protein>
<proteinExistence type="predicted"/>
<organism evidence="2 3">
    <name type="scientific">Microbacterium caowuchunii</name>
    <dbReference type="NCBI Taxonomy" id="2614638"/>
    <lineage>
        <taxon>Bacteria</taxon>
        <taxon>Bacillati</taxon>
        <taxon>Actinomycetota</taxon>
        <taxon>Actinomycetes</taxon>
        <taxon>Micrococcales</taxon>
        <taxon>Microbacteriaceae</taxon>
        <taxon>Microbacterium</taxon>
    </lineage>
</organism>
<feature type="domain" description="Dynamin N-terminal" evidence="1">
    <location>
        <begin position="38"/>
        <end position="158"/>
    </location>
</feature>
<accession>A0A5N0TMK3</accession>